<accession>A0A1T1HCM1</accession>
<dbReference type="Gene3D" id="2.160.10.10">
    <property type="entry name" value="Hexapeptide repeat proteins"/>
    <property type="match status" value="1"/>
</dbReference>
<comment type="caution">
    <text evidence="1">The sequence shown here is derived from an EMBL/GenBank/DDBJ whole genome shotgun (WGS) entry which is preliminary data.</text>
</comment>
<dbReference type="AlphaFoldDB" id="A0A1T1HCM1"/>
<evidence type="ECO:0000313" key="2">
    <source>
        <dbReference type="Proteomes" id="UP000190064"/>
    </source>
</evidence>
<dbReference type="InterPro" id="IPR001451">
    <property type="entry name" value="Hexapep"/>
</dbReference>
<name>A0A1T1HCM1_OCELI</name>
<dbReference type="Proteomes" id="UP000190064">
    <property type="component" value="Unassembled WGS sequence"/>
</dbReference>
<dbReference type="Pfam" id="PF00132">
    <property type="entry name" value="Hexapep"/>
    <property type="match status" value="1"/>
</dbReference>
<reference evidence="1" key="1">
    <citation type="submission" date="2017-02" db="EMBL/GenBank/DDBJ databases">
        <title>Draft Genome Sequence of the Salt Water Bacterium Oceanospirillum linum ATCC 11336.</title>
        <authorList>
            <person name="Trachtenberg A.M."/>
            <person name="Carney J.G."/>
            <person name="Linnane J.D."/>
            <person name="Rheaume B.A."/>
            <person name="Pitts N.L."/>
            <person name="Mykles D.L."/>
            <person name="Maclea K.S."/>
        </authorList>
    </citation>
    <scope>NUCLEOTIDE SEQUENCE [LARGE SCALE GENOMIC DNA]</scope>
    <source>
        <strain evidence="1">ATCC 11336</strain>
    </source>
</reference>
<dbReference type="CDD" id="cd04745">
    <property type="entry name" value="LbH_paaY_like"/>
    <property type="match status" value="1"/>
</dbReference>
<dbReference type="FunFam" id="2.160.10.10:FF:000012">
    <property type="entry name" value="Carnitine operon protein CaiE"/>
    <property type="match status" value="1"/>
</dbReference>
<dbReference type="InterPro" id="IPR011004">
    <property type="entry name" value="Trimer_LpxA-like_sf"/>
</dbReference>
<evidence type="ECO:0000313" key="1">
    <source>
        <dbReference type="EMBL" id="OOV87546.1"/>
    </source>
</evidence>
<dbReference type="PANTHER" id="PTHR13061:SF29">
    <property type="entry name" value="GAMMA CARBONIC ANHYDRASE-LIKE 1, MITOCHONDRIAL-RELATED"/>
    <property type="match status" value="1"/>
</dbReference>
<dbReference type="STRING" id="966.BTA35_0205760"/>
<keyword evidence="2" id="KW-1185">Reference proteome</keyword>
<sequence length="209" mass="22410">MQKKNFEGQVYSIDGIVPVVDPSAFVHPTAVLIGDVITGPNCYIGPGACLRGDFGRLVIKKGANVQDTCVMHGFPGTDTIIEEDGHIGHGAVLHGCHIGKNALIGMNAVIMDNARIGESAIVAACAFVKADFECPPRSLMAGTPAKVIRELSDKEIAWKGKGTAEYQNLTQRCLQTMERVAPLTAPEADRKRVDIPDVKPLYEVKQSEG</sequence>
<gene>
    <name evidence="1" type="ORF">BTA35_0205760</name>
</gene>
<organism evidence="1 2">
    <name type="scientific">Oceanospirillum linum</name>
    <dbReference type="NCBI Taxonomy" id="966"/>
    <lineage>
        <taxon>Bacteria</taxon>
        <taxon>Pseudomonadati</taxon>
        <taxon>Pseudomonadota</taxon>
        <taxon>Gammaproteobacteria</taxon>
        <taxon>Oceanospirillales</taxon>
        <taxon>Oceanospirillaceae</taxon>
        <taxon>Oceanospirillum</taxon>
    </lineage>
</organism>
<dbReference type="PANTHER" id="PTHR13061">
    <property type="entry name" value="DYNACTIN SUBUNIT P25"/>
    <property type="match status" value="1"/>
</dbReference>
<dbReference type="InterPro" id="IPR050484">
    <property type="entry name" value="Transf_Hexapept/Carb_Anhydrase"/>
</dbReference>
<dbReference type="InterPro" id="IPR011974">
    <property type="entry name" value="PaaY"/>
</dbReference>
<dbReference type="NCBIfam" id="TIGR02287">
    <property type="entry name" value="PaaY"/>
    <property type="match status" value="1"/>
</dbReference>
<dbReference type="SUPFAM" id="SSF51161">
    <property type="entry name" value="Trimeric LpxA-like enzymes"/>
    <property type="match status" value="1"/>
</dbReference>
<protein>
    <submittedName>
        <fullName evidence="1">Phenylacetic acid degradation protein PaaY</fullName>
    </submittedName>
</protein>
<dbReference type="EMBL" id="MTSD02000002">
    <property type="protein sequence ID" value="OOV87546.1"/>
    <property type="molecule type" value="Genomic_DNA"/>
</dbReference>
<proteinExistence type="predicted"/>
<dbReference type="RefSeq" id="WP_078318877.1">
    <property type="nucleotide sequence ID" value="NZ_FXTS01000002.1"/>
</dbReference>